<organism evidence="2 3">
    <name type="scientific">Chitinophaga pinensis</name>
    <dbReference type="NCBI Taxonomy" id="79329"/>
    <lineage>
        <taxon>Bacteria</taxon>
        <taxon>Pseudomonadati</taxon>
        <taxon>Bacteroidota</taxon>
        <taxon>Chitinophagia</taxon>
        <taxon>Chitinophagales</taxon>
        <taxon>Chitinophagaceae</taxon>
        <taxon>Chitinophaga</taxon>
    </lineage>
</organism>
<dbReference type="EMBL" id="VOHS01000018">
    <property type="protein sequence ID" value="TWV99142.1"/>
    <property type="molecule type" value="Genomic_DNA"/>
</dbReference>
<comment type="caution">
    <text evidence="2">The sequence shown here is derived from an EMBL/GenBank/DDBJ whole genome shotgun (WGS) entry which is preliminary data.</text>
</comment>
<gene>
    <name evidence="2" type="ORF">FEF09_17880</name>
</gene>
<keyword evidence="3" id="KW-1185">Reference proteome</keyword>
<dbReference type="RefSeq" id="WP_146306378.1">
    <property type="nucleotide sequence ID" value="NZ_VOHS01000018.1"/>
</dbReference>
<accession>A0A5C6LPS5</accession>
<reference evidence="2 3" key="1">
    <citation type="submission" date="2019-08" db="EMBL/GenBank/DDBJ databases">
        <title>Whole genome sequencing of chitin degrading bacteria Chitinophaga pinensis YS16.</title>
        <authorList>
            <person name="Singh R.P."/>
            <person name="Manchanda G."/>
            <person name="Maurya I.K."/>
            <person name="Joshi N.K."/>
            <person name="Srivastava A.K."/>
        </authorList>
    </citation>
    <scope>NUCLEOTIDE SEQUENCE [LARGE SCALE GENOMIC DNA]</scope>
    <source>
        <strain evidence="2 3">YS-16</strain>
    </source>
</reference>
<evidence type="ECO:0000313" key="3">
    <source>
        <dbReference type="Proteomes" id="UP000318815"/>
    </source>
</evidence>
<protein>
    <submittedName>
        <fullName evidence="2">Uncharacterized protein</fullName>
    </submittedName>
</protein>
<evidence type="ECO:0000256" key="1">
    <source>
        <dbReference type="SAM" id="Phobius"/>
    </source>
</evidence>
<dbReference type="Proteomes" id="UP000318815">
    <property type="component" value="Unassembled WGS sequence"/>
</dbReference>
<sequence length="59" mass="6753">MKIIYLSLPAIILMDIYAWTWVASLLTAPSDLAVFGGIVSIFVIIILHYAFYKLLKFKF</sequence>
<feature type="transmembrane region" description="Helical" evidence="1">
    <location>
        <begin position="7"/>
        <end position="26"/>
    </location>
</feature>
<feature type="transmembrane region" description="Helical" evidence="1">
    <location>
        <begin position="32"/>
        <end position="52"/>
    </location>
</feature>
<dbReference type="OrthoDB" id="680033at2"/>
<keyword evidence="1" id="KW-1133">Transmembrane helix</keyword>
<keyword evidence="1" id="KW-0812">Transmembrane</keyword>
<dbReference type="AlphaFoldDB" id="A0A5C6LPS5"/>
<name>A0A5C6LPS5_9BACT</name>
<evidence type="ECO:0000313" key="2">
    <source>
        <dbReference type="EMBL" id="TWV99142.1"/>
    </source>
</evidence>
<keyword evidence="1" id="KW-0472">Membrane</keyword>
<proteinExistence type="predicted"/>